<accession>A0A182KIP1</accession>
<keyword evidence="2" id="KW-1185">Reference proteome</keyword>
<dbReference type="VEuPathDB" id="VectorBase:ACHR014311"/>
<evidence type="ECO:0000313" key="1">
    <source>
        <dbReference type="EnsemblMetazoa" id="ACHR014311-PA"/>
    </source>
</evidence>
<proteinExistence type="predicted"/>
<reference evidence="2" key="1">
    <citation type="submission" date="2013-03" db="EMBL/GenBank/DDBJ databases">
        <title>The Genome Sequence of Anopheles christyi ACHKN1017.</title>
        <authorList>
            <consortium name="The Broad Institute Genomics Platform"/>
            <person name="Neafsey D.E."/>
            <person name="Besansky N."/>
            <person name="Walker B."/>
            <person name="Young S.K."/>
            <person name="Zeng Q."/>
            <person name="Gargeya S."/>
            <person name="Fitzgerald M."/>
            <person name="Haas B."/>
            <person name="Abouelleil A."/>
            <person name="Allen A.W."/>
            <person name="Alvarado L."/>
            <person name="Arachchi H.M."/>
            <person name="Berlin A.M."/>
            <person name="Chapman S.B."/>
            <person name="Gainer-Dewar J."/>
            <person name="Goldberg J."/>
            <person name="Griggs A."/>
            <person name="Gujja S."/>
            <person name="Hansen M."/>
            <person name="Howarth C."/>
            <person name="Imamovic A."/>
            <person name="Ireland A."/>
            <person name="Larimer J."/>
            <person name="McCowan C."/>
            <person name="Murphy C."/>
            <person name="Pearson M."/>
            <person name="Poon T.W."/>
            <person name="Priest M."/>
            <person name="Roberts A."/>
            <person name="Saif S."/>
            <person name="Shea T."/>
            <person name="Sisk P."/>
            <person name="Sykes S."/>
            <person name="Wortman J."/>
            <person name="Nusbaum C."/>
            <person name="Birren B."/>
        </authorList>
    </citation>
    <scope>NUCLEOTIDE SEQUENCE [LARGE SCALE GENOMIC DNA]</scope>
    <source>
        <strain evidence="2">ACHKN1017</strain>
    </source>
</reference>
<dbReference type="Proteomes" id="UP000075881">
    <property type="component" value="Unassembled WGS sequence"/>
</dbReference>
<dbReference type="EnsemblMetazoa" id="ACHR014311-RA">
    <property type="protein sequence ID" value="ACHR014311-PA"/>
    <property type="gene ID" value="ACHR014311"/>
</dbReference>
<protein>
    <submittedName>
        <fullName evidence="1">Uncharacterized protein</fullName>
    </submittedName>
</protein>
<sequence>MITSLHRQLLAFRQLNSINSRTSDPHIQWHTIQCKYGFVSLTRSFRVSWRV</sequence>
<dbReference type="AlphaFoldDB" id="A0A182KIP1"/>
<evidence type="ECO:0000313" key="2">
    <source>
        <dbReference type="Proteomes" id="UP000075881"/>
    </source>
</evidence>
<reference evidence="1" key="2">
    <citation type="submission" date="2020-05" db="UniProtKB">
        <authorList>
            <consortium name="EnsemblMetazoa"/>
        </authorList>
    </citation>
    <scope>IDENTIFICATION</scope>
    <source>
        <strain evidence="1">ACHKN1017</strain>
    </source>
</reference>
<organism evidence="1 2">
    <name type="scientific">Anopheles christyi</name>
    <dbReference type="NCBI Taxonomy" id="43041"/>
    <lineage>
        <taxon>Eukaryota</taxon>
        <taxon>Metazoa</taxon>
        <taxon>Ecdysozoa</taxon>
        <taxon>Arthropoda</taxon>
        <taxon>Hexapoda</taxon>
        <taxon>Insecta</taxon>
        <taxon>Pterygota</taxon>
        <taxon>Neoptera</taxon>
        <taxon>Endopterygota</taxon>
        <taxon>Diptera</taxon>
        <taxon>Nematocera</taxon>
        <taxon>Culicoidea</taxon>
        <taxon>Culicidae</taxon>
        <taxon>Anophelinae</taxon>
        <taxon>Anopheles</taxon>
    </lineage>
</organism>
<name>A0A182KIP1_9DIPT</name>